<keyword evidence="1" id="KW-0472">Membrane</keyword>
<dbReference type="Proteomes" id="UP000199572">
    <property type="component" value="Unassembled WGS sequence"/>
</dbReference>
<dbReference type="EMBL" id="FOGG01000034">
    <property type="protein sequence ID" value="SES13336.1"/>
    <property type="molecule type" value="Genomic_DNA"/>
</dbReference>
<evidence type="ECO:0000313" key="3">
    <source>
        <dbReference type="Proteomes" id="UP000199572"/>
    </source>
</evidence>
<dbReference type="STRING" id="390241.SAMN04488023_13431"/>
<dbReference type="AlphaFoldDB" id="A0A1H9UV98"/>
<keyword evidence="1" id="KW-0812">Transmembrane</keyword>
<reference evidence="2 3" key="1">
    <citation type="submission" date="2016-10" db="EMBL/GenBank/DDBJ databases">
        <authorList>
            <person name="de Groot N.N."/>
        </authorList>
    </citation>
    <scope>NUCLEOTIDE SEQUENCE [LARGE SCALE GENOMIC DNA]</scope>
    <source>
        <strain evidence="2 3">DSM 18610</strain>
    </source>
</reference>
<feature type="transmembrane region" description="Helical" evidence="1">
    <location>
        <begin position="12"/>
        <end position="36"/>
    </location>
</feature>
<gene>
    <name evidence="2" type="ORF">SAMN04488023_13431</name>
</gene>
<evidence type="ECO:0000256" key="1">
    <source>
        <dbReference type="SAM" id="Phobius"/>
    </source>
</evidence>
<organism evidence="2 3">
    <name type="scientific">Pedobacter rhizosphaerae</name>
    <dbReference type="NCBI Taxonomy" id="390241"/>
    <lineage>
        <taxon>Bacteria</taxon>
        <taxon>Pseudomonadati</taxon>
        <taxon>Bacteroidota</taxon>
        <taxon>Sphingobacteriia</taxon>
        <taxon>Sphingobacteriales</taxon>
        <taxon>Sphingobacteriaceae</taxon>
        <taxon>Pedobacter</taxon>
    </lineage>
</organism>
<protein>
    <submittedName>
        <fullName evidence="2">Uncharacterized iron-regulated membrane protein</fullName>
    </submittedName>
</protein>
<sequence length="361" mass="41364">MNKKFKDIVRQIHLWLGLTTGLVVLVISIAGALYVFEEEIRAATQKDFRFVPVQEKPFVGLDQIITHFDKLAPKAKLRLIRITEQYPNATVELSTSKDEVYYFNPYTAALVSKRGLDWIEIDRKLHTSLLLGEPGEFIMRWSVVIFVLMLISGLVLWFPGKRRLLKQSFTIKKNASFKRLNYDLHNVLGFYAALVLLVTALTGLYFAFKEVKTMASFFTGTKLTAGKIVTVAKVDTIKSVASRYHKIYQEASLKYPGALSTSFSVRAKGELRLRMIYPYKWARNQNTFFYDEASGTPLRAKLYQDYNGADLIEATNFDLHTGKLFGMPHKIFSFLASLIAASLPITGFIIWWKKRKLVWSR</sequence>
<evidence type="ECO:0000313" key="2">
    <source>
        <dbReference type="EMBL" id="SES13336.1"/>
    </source>
</evidence>
<dbReference type="PANTHER" id="PTHR34219:SF3">
    <property type="entry name" value="BLL7967 PROTEIN"/>
    <property type="match status" value="1"/>
</dbReference>
<keyword evidence="3" id="KW-1185">Reference proteome</keyword>
<feature type="transmembrane region" description="Helical" evidence="1">
    <location>
        <begin position="188"/>
        <end position="208"/>
    </location>
</feature>
<feature type="transmembrane region" description="Helical" evidence="1">
    <location>
        <begin position="138"/>
        <end position="158"/>
    </location>
</feature>
<dbReference type="InterPro" id="IPR005625">
    <property type="entry name" value="PepSY-ass_TM"/>
</dbReference>
<keyword evidence="1" id="KW-1133">Transmembrane helix</keyword>
<proteinExistence type="predicted"/>
<dbReference type="PANTHER" id="PTHR34219">
    <property type="entry name" value="IRON-REGULATED INNER MEMBRANE PROTEIN-RELATED"/>
    <property type="match status" value="1"/>
</dbReference>
<feature type="transmembrane region" description="Helical" evidence="1">
    <location>
        <begin position="331"/>
        <end position="352"/>
    </location>
</feature>
<accession>A0A1H9UV98</accession>
<dbReference type="RefSeq" id="WP_090887822.1">
    <property type="nucleotide sequence ID" value="NZ_FOGG01000034.1"/>
</dbReference>
<dbReference type="Pfam" id="PF03929">
    <property type="entry name" value="PepSY_TM"/>
    <property type="match status" value="1"/>
</dbReference>
<name>A0A1H9UV98_9SPHI</name>
<dbReference type="OrthoDB" id="111691at2"/>